<dbReference type="GO" id="GO:0032259">
    <property type="term" value="P:methylation"/>
    <property type="evidence" value="ECO:0007669"/>
    <property type="project" value="UniProtKB-KW"/>
</dbReference>
<keyword evidence="2" id="KW-1185">Reference proteome</keyword>
<keyword evidence="1" id="KW-0489">Methyltransferase</keyword>
<gene>
    <name evidence="1" type="ORF">B0I32_114120</name>
</gene>
<accession>A0A2T0MT15</accession>
<organism evidence="1 2">
    <name type="scientific">Nonomuraea fuscirosea</name>
    <dbReference type="NCBI Taxonomy" id="1291556"/>
    <lineage>
        <taxon>Bacteria</taxon>
        <taxon>Bacillati</taxon>
        <taxon>Actinomycetota</taxon>
        <taxon>Actinomycetes</taxon>
        <taxon>Streptosporangiales</taxon>
        <taxon>Streptosporangiaceae</taxon>
        <taxon>Nonomuraea</taxon>
    </lineage>
</organism>
<dbReference type="Gene3D" id="3.40.50.150">
    <property type="entry name" value="Vaccinia Virus protein VP39"/>
    <property type="match status" value="1"/>
</dbReference>
<proteinExistence type="predicted"/>
<dbReference type="SUPFAM" id="SSF53335">
    <property type="entry name" value="S-adenosyl-L-methionine-dependent methyltransferases"/>
    <property type="match status" value="1"/>
</dbReference>
<dbReference type="Pfam" id="PF04672">
    <property type="entry name" value="Methyltransf_19"/>
    <property type="match status" value="1"/>
</dbReference>
<dbReference type="RefSeq" id="WP_245956121.1">
    <property type="nucleotide sequence ID" value="NZ_JBFAIL010000007.1"/>
</dbReference>
<comment type="caution">
    <text evidence="1">The sequence shown here is derived from an EMBL/GenBank/DDBJ whole genome shotgun (WGS) entry which is preliminary data.</text>
</comment>
<dbReference type="InterPro" id="IPR006764">
    <property type="entry name" value="SAM_dep_MeTrfase_SAV2177_type"/>
</dbReference>
<evidence type="ECO:0000313" key="1">
    <source>
        <dbReference type="EMBL" id="PRX61751.1"/>
    </source>
</evidence>
<dbReference type="EMBL" id="PVNG01000014">
    <property type="protein sequence ID" value="PRX61751.1"/>
    <property type="molecule type" value="Genomic_DNA"/>
</dbReference>
<evidence type="ECO:0000313" key="2">
    <source>
        <dbReference type="Proteomes" id="UP000238312"/>
    </source>
</evidence>
<dbReference type="AlphaFoldDB" id="A0A2T0MT15"/>
<keyword evidence="1" id="KW-0808">Transferase</keyword>
<name>A0A2T0MT15_9ACTN</name>
<dbReference type="Proteomes" id="UP000238312">
    <property type="component" value="Unassembled WGS sequence"/>
</dbReference>
<dbReference type="GO" id="GO:0008168">
    <property type="term" value="F:methyltransferase activity"/>
    <property type="evidence" value="ECO:0007669"/>
    <property type="project" value="UniProtKB-KW"/>
</dbReference>
<dbReference type="InterPro" id="IPR029063">
    <property type="entry name" value="SAM-dependent_MTases_sf"/>
</dbReference>
<sequence>MTESERPAGKIDPNVPTVARMYDYFLGGKDNFPADREAAERIVQLSGKGGADVREMARANRGFLVRAVEAAARAGVRQFLDIGTGLPTQDNVHQVAHRIVPDARVVYSDNDPVVLVHARALLTGDPHTVIVEGDAHDPKGLLDAAARHLDFGEPVAVLAVALFHYLADDDEVAGIVRTLREPLVPGSHLIISHAYVEEGQSSGERKAGTEEVYRRTTAGVLHWRDRDTVRAYFDGLELLEPGLVPVQDWRNDDPIVAPGLDKGGILGGVGRVPLEAPQSG</sequence>
<dbReference type="PIRSF" id="PIRSF017393">
    <property type="entry name" value="MTase_SAV2177"/>
    <property type="match status" value="1"/>
</dbReference>
<protein>
    <submittedName>
        <fullName evidence="1">S-adenosyl methyltransferase</fullName>
    </submittedName>
</protein>
<reference evidence="1 2" key="1">
    <citation type="submission" date="2018-03" db="EMBL/GenBank/DDBJ databases">
        <title>Genomic Encyclopedia of Type Strains, Phase III (KMG-III): the genomes of soil and plant-associated and newly described type strains.</title>
        <authorList>
            <person name="Whitman W."/>
        </authorList>
    </citation>
    <scope>NUCLEOTIDE SEQUENCE [LARGE SCALE GENOMIC DNA]</scope>
    <source>
        <strain evidence="1 2">CGMCC 4.7104</strain>
    </source>
</reference>